<dbReference type="AlphaFoldDB" id="A0A1V4SQZ5"/>
<organism evidence="2 3">
    <name type="scientific">Ruminiclostridium hungatei</name>
    <name type="common">Clostridium hungatei</name>
    <dbReference type="NCBI Taxonomy" id="48256"/>
    <lineage>
        <taxon>Bacteria</taxon>
        <taxon>Bacillati</taxon>
        <taxon>Bacillota</taxon>
        <taxon>Clostridia</taxon>
        <taxon>Eubacteriales</taxon>
        <taxon>Oscillospiraceae</taxon>
        <taxon>Ruminiclostridium</taxon>
    </lineage>
</organism>
<name>A0A1V4SQZ5_RUMHU</name>
<evidence type="ECO:0000313" key="2">
    <source>
        <dbReference type="EMBL" id="OPX46274.1"/>
    </source>
</evidence>
<feature type="transmembrane region" description="Helical" evidence="1">
    <location>
        <begin position="15"/>
        <end position="33"/>
    </location>
</feature>
<evidence type="ECO:0000313" key="3">
    <source>
        <dbReference type="Proteomes" id="UP000191554"/>
    </source>
</evidence>
<sequence>MEDYDNYIISFKWKIIYVLLAGAAIFGITYLFYRNSFLAGGLSPLGIFYLRHRRKQLVLRRKNQLNLQFKDLLTSLASSLSSGNAVENAFSNALGDLLVLYPGDDACIIRETRIILHKLALNVTIEEAVGDLARRSKLDDIVNFSDCISICKRSGGNLIVAVKNASGIISDKIEMKQEIETLLASRKFEQRILNIMPVVIISLLSVSAQDYISPLFMTNAGKAAMTVSLLLLAAAYLISGKIMSIRL</sequence>
<evidence type="ECO:0008006" key="4">
    <source>
        <dbReference type="Google" id="ProtNLM"/>
    </source>
</evidence>
<evidence type="ECO:0000256" key="1">
    <source>
        <dbReference type="SAM" id="Phobius"/>
    </source>
</evidence>
<keyword evidence="1" id="KW-1133">Transmembrane helix</keyword>
<keyword evidence="1" id="KW-0472">Membrane</keyword>
<keyword evidence="1" id="KW-0812">Transmembrane</keyword>
<dbReference type="PANTHER" id="PTHR35007:SF1">
    <property type="entry name" value="PILUS ASSEMBLY PROTEIN"/>
    <property type="match status" value="1"/>
</dbReference>
<dbReference type="EMBL" id="MZGX01000001">
    <property type="protein sequence ID" value="OPX46274.1"/>
    <property type="molecule type" value="Genomic_DNA"/>
</dbReference>
<reference evidence="2 3" key="1">
    <citation type="submission" date="2017-03" db="EMBL/GenBank/DDBJ databases">
        <title>Genome sequence of Clostridium hungatei DSM 14427.</title>
        <authorList>
            <person name="Poehlein A."/>
            <person name="Daniel R."/>
        </authorList>
    </citation>
    <scope>NUCLEOTIDE SEQUENCE [LARGE SCALE GENOMIC DNA]</scope>
    <source>
        <strain evidence="2 3">DSM 14427</strain>
    </source>
</reference>
<keyword evidence="3" id="KW-1185">Reference proteome</keyword>
<dbReference type="STRING" id="48256.CLHUN_00900"/>
<proteinExistence type="predicted"/>
<gene>
    <name evidence="2" type="ORF">CLHUN_00900</name>
</gene>
<feature type="transmembrane region" description="Helical" evidence="1">
    <location>
        <begin position="192"/>
        <end position="208"/>
    </location>
</feature>
<dbReference type="OrthoDB" id="9796142at2"/>
<dbReference type="PANTHER" id="PTHR35007">
    <property type="entry name" value="INTEGRAL MEMBRANE PROTEIN-RELATED"/>
    <property type="match status" value="1"/>
</dbReference>
<comment type="caution">
    <text evidence="2">The sequence shown here is derived from an EMBL/GenBank/DDBJ whole genome shotgun (WGS) entry which is preliminary data.</text>
</comment>
<accession>A0A1V4SQZ5</accession>
<protein>
    <recommendedName>
        <fullName evidence="4">Bacterial type II secretion system protein F domain protein</fullName>
    </recommendedName>
</protein>
<dbReference type="Proteomes" id="UP000191554">
    <property type="component" value="Unassembled WGS sequence"/>
</dbReference>
<feature type="transmembrane region" description="Helical" evidence="1">
    <location>
        <begin position="220"/>
        <end position="238"/>
    </location>
</feature>
<dbReference type="RefSeq" id="WP_080062597.1">
    <property type="nucleotide sequence ID" value="NZ_MZGX01000001.1"/>
</dbReference>